<evidence type="ECO:0000259" key="8">
    <source>
        <dbReference type="PROSITE" id="PS50110"/>
    </source>
</evidence>
<dbReference type="InterPro" id="IPR004358">
    <property type="entry name" value="Sig_transdc_His_kin-like_C"/>
</dbReference>
<evidence type="ECO:0000256" key="2">
    <source>
        <dbReference type="ARBA" id="ARBA00012438"/>
    </source>
</evidence>
<dbReference type="EC" id="2.7.13.3" evidence="2"/>
<keyword evidence="10" id="KW-1185">Reference proteome</keyword>
<dbReference type="InterPro" id="IPR000014">
    <property type="entry name" value="PAS"/>
</dbReference>
<dbReference type="InterPro" id="IPR036890">
    <property type="entry name" value="HATPase_C_sf"/>
</dbReference>
<evidence type="ECO:0000256" key="1">
    <source>
        <dbReference type="ARBA" id="ARBA00000085"/>
    </source>
</evidence>
<dbReference type="PRINTS" id="PR00344">
    <property type="entry name" value="BCTRLSENSOR"/>
</dbReference>
<dbReference type="PANTHER" id="PTHR43065">
    <property type="entry name" value="SENSOR HISTIDINE KINASE"/>
    <property type="match status" value="1"/>
</dbReference>
<dbReference type="PROSITE" id="PS50109">
    <property type="entry name" value="HIS_KIN"/>
    <property type="match status" value="1"/>
</dbReference>
<reference evidence="10" key="1">
    <citation type="journal article" date="2019" name="Int. J. Syst. Evol. Microbiol.">
        <title>The Global Catalogue of Microorganisms (GCM) 10K type strain sequencing project: providing services to taxonomists for standard genome sequencing and annotation.</title>
        <authorList>
            <consortium name="The Broad Institute Genomics Platform"/>
            <consortium name="The Broad Institute Genome Sequencing Center for Infectious Disease"/>
            <person name="Wu L."/>
            <person name="Ma J."/>
        </authorList>
    </citation>
    <scope>NUCLEOTIDE SEQUENCE [LARGE SCALE GENOMIC DNA]</scope>
    <source>
        <strain evidence="10">CGMCC-1.15741</strain>
    </source>
</reference>
<keyword evidence="6" id="KW-1133">Transmembrane helix</keyword>
<feature type="region of interest" description="Disordered" evidence="5">
    <location>
        <begin position="1"/>
        <end position="20"/>
    </location>
</feature>
<dbReference type="Pfam" id="PF02518">
    <property type="entry name" value="HATPase_c"/>
    <property type="match status" value="1"/>
</dbReference>
<dbReference type="RefSeq" id="WP_377374058.1">
    <property type="nucleotide sequence ID" value="NZ_JBHSSW010000001.1"/>
</dbReference>
<keyword evidence="6" id="KW-0472">Membrane</keyword>
<dbReference type="InterPro" id="IPR036097">
    <property type="entry name" value="HisK_dim/P_sf"/>
</dbReference>
<feature type="transmembrane region" description="Helical" evidence="6">
    <location>
        <begin position="63"/>
        <end position="80"/>
    </location>
</feature>
<feature type="domain" description="Response regulatory" evidence="8">
    <location>
        <begin position="738"/>
        <end position="854"/>
    </location>
</feature>
<dbReference type="PANTHER" id="PTHR43065:SF42">
    <property type="entry name" value="TWO-COMPONENT SENSOR PPRA"/>
    <property type="match status" value="1"/>
</dbReference>
<evidence type="ECO:0000259" key="7">
    <source>
        <dbReference type="PROSITE" id="PS50109"/>
    </source>
</evidence>
<proteinExistence type="predicted"/>
<dbReference type="CDD" id="cd00082">
    <property type="entry name" value="HisKA"/>
    <property type="match status" value="1"/>
</dbReference>
<keyword evidence="9" id="KW-0547">Nucleotide-binding</keyword>
<dbReference type="PROSITE" id="PS50110">
    <property type="entry name" value="RESPONSE_REGULATORY"/>
    <property type="match status" value="1"/>
</dbReference>
<keyword evidence="9" id="KW-0067">ATP-binding</keyword>
<evidence type="ECO:0000256" key="6">
    <source>
        <dbReference type="SAM" id="Phobius"/>
    </source>
</evidence>
<dbReference type="Gene3D" id="3.30.565.10">
    <property type="entry name" value="Histidine kinase-like ATPase, C-terminal domain"/>
    <property type="match status" value="1"/>
</dbReference>
<dbReference type="InterPro" id="IPR003594">
    <property type="entry name" value="HATPase_dom"/>
</dbReference>
<keyword evidence="3 4" id="KW-0597">Phosphoprotein</keyword>
<dbReference type="CDD" id="cd00130">
    <property type="entry name" value="PAS"/>
    <property type="match status" value="1"/>
</dbReference>
<dbReference type="SMART" id="SM00388">
    <property type="entry name" value="HisKA"/>
    <property type="match status" value="1"/>
</dbReference>
<evidence type="ECO:0000256" key="5">
    <source>
        <dbReference type="SAM" id="MobiDB-lite"/>
    </source>
</evidence>
<gene>
    <name evidence="9" type="ORF">ACFQDM_00540</name>
</gene>
<dbReference type="SUPFAM" id="SSF55874">
    <property type="entry name" value="ATPase domain of HSP90 chaperone/DNA topoisomerase II/histidine kinase"/>
    <property type="match status" value="1"/>
</dbReference>
<dbReference type="SUPFAM" id="SSF52172">
    <property type="entry name" value="CheY-like"/>
    <property type="match status" value="1"/>
</dbReference>
<sequence>MTDTPDPMIEPSIAKHAPDNDTVPESGGLDMFQAVFWLSLLIAVIAACVAIVRPDAVGQTGPVLLIAMASGGMVFLVWILRGAGKRLGLFPARGAVEEVAARRKTPFAWINALDEAVIVTEKGGGAVSSNDAYTALTNELGVVTETERAVTVDRLFGANPGLNAPIYRLSRAAKAGESRREVLPAIAIGDDNVPAQFEVAVSPLDHERTLWRLRRLSGMSEAMGAADSRALFVEEAPIGFFITRANGQISYANSWLRNFLGLSDELVDVKVEDILRPESVKIFRRDKKQSGQPVWLDLHIRARDGVENVVKTATTWTGKGADSVARTIVLSPVNAPKLGNERLTAASSARPEKTDHDPMFDDAPFGVARLEGESLSEACIVDANRSLVELTEGKATPGAKFADLFKCDSDDRDMQEVLLSAVDHPVELQTQTKPQRDVTLVVTLDSAGKPNLAYAMDMTEQMQLKNRLIHSEKMQAIGTLAGGVAHDFNNMLTGVMLHTDKLLERHTVGDPSFDELQQIHELSSRSAELVKMLLAFSRQQTFKREILNVSNVLNELNYLIRPLLDERVVLRMHHGRDLPMIRADKGQLENAIINLATNARDAMIEKGGGELTISTSRVTSEDAHDNGFEYVDEGEYLCVEVRDNGSGMPPEVIENIFEPFFTTKEQGKGTGLGLATVYGIVKQSGGYICPKSKVGEGTSFFIYLPALKAEELDAVRDVPANDVEEKVKAPRDLAGRGRIMLVEDEDGVRNIAATLLRNRGYDVIEAADGEEALDLIIENQGEIDLLISDVILPGIDGPSLLKQAREYLGDARVMFISGYSEGDLTKTLDEERAISFLPKPFRMEKLAERVKEELSAA</sequence>
<dbReference type="InterPro" id="IPR035965">
    <property type="entry name" value="PAS-like_dom_sf"/>
</dbReference>
<name>A0ABW1S4N2_9PROT</name>
<dbReference type="InterPro" id="IPR001789">
    <property type="entry name" value="Sig_transdc_resp-reg_receiver"/>
</dbReference>
<dbReference type="InterPro" id="IPR003661">
    <property type="entry name" value="HisK_dim/P_dom"/>
</dbReference>
<feature type="transmembrane region" description="Helical" evidence="6">
    <location>
        <begin position="31"/>
        <end position="51"/>
    </location>
</feature>
<evidence type="ECO:0000313" key="9">
    <source>
        <dbReference type="EMBL" id="MFC6196540.1"/>
    </source>
</evidence>
<dbReference type="SMART" id="SM00448">
    <property type="entry name" value="REC"/>
    <property type="match status" value="1"/>
</dbReference>
<dbReference type="Gene3D" id="1.10.287.130">
    <property type="match status" value="1"/>
</dbReference>
<dbReference type="SUPFAM" id="SSF55785">
    <property type="entry name" value="PYP-like sensor domain (PAS domain)"/>
    <property type="match status" value="1"/>
</dbReference>
<comment type="caution">
    <text evidence="9">The sequence shown here is derived from an EMBL/GenBank/DDBJ whole genome shotgun (WGS) entry which is preliminary data.</text>
</comment>
<dbReference type="SUPFAM" id="SSF47384">
    <property type="entry name" value="Homodimeric domain of signal transducing histidine kinase"/>
    <property type="match status" value="1"/>
</dbReference>
<feature type="modified residue" description="4-aspartylphosphate" evidence="4">
    <location>
        <position position="789"/>
    </location>
</feature>
<organism evidence="9 10">
    <name type="scientific">Ponticaulis profundi</name>
    <dbReference type="NCBI Taxonomy" id="2665222"/>
    <lineage>
        <taxon>Bacteria</taxon>
        <taxon>Pseudomonadati</taxon>
        <taxon>Pseudomonadota</taxon>
        <taxon>Alphaproteobacteria</taxon>
        <taxon>Hyphomonadales</taxon>
        <taxon>Hyphomonadaceae</taxon>
        <taxon>Ponticaulis</taxon>
    </lineage>
</organism>
<evidence type="ECO:0000256" key="3">
    <source>
        <dbReference type="ARBA" id="ARBA00022553"/>
    </source>
</evidence>
<dbReference type="InterPro" id="IPR005467">
    <property type="entry name" value="His_kinase_dom"/>
</dbReference>
<dbReference type="Gene3D" id="3.40.50.2300">
    <property type="match status" value="1"/>
</dbReference>
<comment type="catalytic activity">
    <reaction evidence="1">
        <text>ATP + protein L-histidine = ADP + protein N-phospho-L-histidine.</text>
        <dbReference type="EC" id="2.7.13.3"/>
    </reaction>
</comment>
<dbReference type="Proteomes" id="UP001596303">
    <property type="component" value="Unassembled WGS sequence"/>
</dbReference>
<dbReference type="GO" id="GO:0005524">
    <property type="term" value="F:ATP binding"/>
    <property type="evidence" value="ECO:0007669"/>
    <property type="project" value="UniProtKB-KW"/>
</dbReference>
<keyword evidence="6" id="KW-0812">Transmembrane</keyword>
<protein>
    <recommendedName>
        <fullName evidence="2">histidine kinase</fullName>
        <ecNumber evidence="2">2.7.13.3</ecNumber>
    </recommendedName>
</protein>
<dbReference type="SMART" id="SM00387">
    <property type="entry name" value="HATPase_c"/>
    <property type="match status" value="1"/>
</dbReference>
<evidence type="ECO:0000313" key="10">
    <source>
        <dbReference type="Proteomes" id="UP001596303"/>
    </source>
</evidence>
<dbReference type="EMBL" id="JBHSSW010000001">
    <property type="protein sequence ID" value="MFC6196540.1"/>
    <property type="molecule type" value="Genomic_DNA"/>
</dbReference>
<feature type="domain" description="Histidine kinase" evidence="7">
    <location>
        <begin position="483"/>
        <end position="708"/>
    </location>
</feature>
<dbReference type="InterPro" id="IPR011006">
    <property type="entry name" value="CheY-like_superfamily"/>
</dbReference>
<evidence type="ECO:0000256" key="4">
    <source>
        <dbReference type="PROSITE-ProRule" id="PRU00169"/>
    </source>
</evidence>
<dbReference type="Pfam" id="PF00072">
    <property type="entry name" value="Response_reg"/>
    <property type="match status" value="1"/>
</dbReference>
<accession>A0ABW1S4N2</accession>